<keyword evidence="3 4" id="KW-0408">Iron</keyword>
<accession>A0A1I7IDT1</accession>
<dbReference type="PROSITE" id="PS51007">
    <property type="entry name" value="CYTC"/>
    <property type="match status" value="1"/>
</dbReference>
<evidence type="ECO:0000256" key="2">
    <source>
        <dbReference type="ARBA" id="ARBA00022723"/>
    </source>
</evidence>
<dbReference type="InterPro" id="IPR036909">
    <property type="entry name" value="Cyt_c-like_dom_sf"/>
</dbReference>
<dbReference type="GO" id="GO:0046872">
    <property type="term" value="F:metal ion binding"/>
    <property type="evidence" value="ECO:0007669"/>
    <property type="project" value="UniProtKB-KW"/>
</dbReference>
<keyword evidence="2 4" id="KW-0479">Metal-binding</keyword>
<sequence>MLLLIDARKMKTILPVMLLGFVLSALGGCIRSNDYMPSSGATGEKIFKEACVQCHTPVSGNVMILKPEMTNADAIMERVKNGKGIGMPAFPNLTGDSAQSLAEYVLGNSVAR</sequence>
<evidence type="ECO:0000256" key="4">
    <source>
        <dbReference type="PROSITE-ProRule" id="PRU00433"/>
    </source>
</evidence>
<dbReference type="RefSeq" id="WP_256214868.1">
    <property type="nucleotide sequence ID" value="NZ_FPBL01000008.1"/>
</dbReference>
<evidence type="ECO:0000313" key="6">
    <source>
        <dbReference type="EMBL" id="SFU71026.1"/>
    </source>
</evidence>
<dbReference type="GO" id="GO:0020037">
    <property type="term" value="F:heme binding"/>
    <property type="evidence" value="ECO:0007669"/>
    <property type="project" value="InterPro"/>
</dbReference>
<reference evidence="6 7" key="1">
    <citation type="submission" date="2016-10" db="EMBL/GenBank/DDBJ databases">
        <authorList>
            <person name="de Groot N.N."/>
        </authorList>
    </citation>
    <scope>NUCLEOTIDE SEQUENCE [LARGE SCALE GENOMIC DNA]</scope>
    <source>
        <strain evidence="6 7">Nm24</strain>
    </source>
</reference>
<evidence type="ECO:0000256" key="1">
    <source>
        <dbReference type="ARBA" id="ARBA00022617"/>
    </source>
</evidence>
<evidence type="ECO:0000313" key="7">
    <source>
        <dbReference type="Proteomes" id="UP000183926"/>
    </source>
</evidence>
<name>A0A1I7IDT1_9PROT</name>
<dbReference type="InterPro" id="IPR009056">
    <property type="entry name" value="Cyt_c-like_dom"/>
</dbReference>
<evidence type="ECO:0000259" key="5">
    <source>
        <dbReference type="PROSITE" id="PS51007"/>
    </source>
</evidence>
<evidence type="ECO:0000256" key="3">
    <source>
        <dbReference type="ARBA" id="ARBA00023004"/>
    </source>
</evidence>
<dbReference type="SUPFAM" id="SSF46626">
    <property type="entry name" value="Cytochrome c"/>
    <property type="match status" value="1"/>
</dbReference>
<dbReference type="GO" id="GO:0009055">
    <property type="term" value="F:electron transfer activity"/>
    <property type="evidence" value="ECO:0007669"/>
    <property type="project" value="InterPro"/>
</dbReference>
<dbReference type="Gene3D" id="1.10.760.10">
    <property type="entry name" value="Cytochrome c-like domain"/>
    <property type="match status" value="1"/>
</dbReference>
<feature type="domain" description="Cytochrome c" evidence="5">
    <location>
        <begin position="38"/>
        <end position="109"/>
    </location>
</feature>
<dbReference type="EMBL" id="FPBL01000008">
    <property type="protein sequence ID" value="SFU71026.1"/>
    <property type="molecule type" value="Genomic_DNA"/>
</dbReference>
<gene>
    <name evidence="6" type="ORF">SAMN05216339_10843</name>
</gene>
<organism evidence="6 7">
    <name type="scientific">Nitrosomonas eutropha</name>
    <dbReference type="NCBI Taxonomy" id="916"/>
    <lineage>
        <taxon>Bacteria</taxon>
        <taxon>Pseudomonadati</taxon>
        <taxon>Pseudomonadota</taxon>
        <taxon>Betaproteobacteria</taxon>
        <taxon>Nitrosomonadales</taxon>
        <taxon>Nitrosomonadaceae</taxon>
        <taxon>Nitrosomonas</taxon>
    </lineage>
</organism>
<dbReference type="Proteomes" id="UP000183926">
    <property type="component" value="Unassembled WGS sequence"/>
</dbReference>
<dbReference type="Pfam" id="PF13442">
    <property type="entry name" value="Cytochrome_CBB3"/>
    <property type="match status" value="1"/>
</dbReference>
<proteinExistence type="predicted"/>
<protein>
    <submittedName>
        <fullName evidence="6">Cytochrome C oxidase, cbb3-type, subunit III</fullName>
    </submittedName>
</protein>
<keyword evidence="1 4" id="KW-0349">Heme</keyword>
<dbReference type="AlphaFoldDB" id="A0A1I7IDT1"/>